<keyword evidence="3" id="KW-0238">DNA-binding</keyword>
<proteinExistence type="inferred from homology"/>
<evidence type="ECO:0000256" key="4">
    <source>
        <dbReference type="SAM" id="Coils"/>
    </source>
</evidence>
<evidence type="ECO:0000256" key="1">
    <source>
        <dbReference type="ARBA" id="ARBA00010923"/>
    </source>
</evidence>
<dbReference type="InterPro" id="IPR000055">
    <property type="entry name" value="Restrct_endonuc_typeI_TRD"/>
</dbReference>
<organism evidence="6 7">
    <name type="scientific">Hassallia byssoidea VB512170</name>
    <dbReference type="NCBI Taxonomy" id="1304833"/>
    <lineage>
        <taxon>Bacteria</taxon>
        <taxon>Bacillati</taxon>
        <taxon>Cyanobacteriota</taxon>
        <taxon>Cyanophyceae</taxon>
        <taxon>Nostocales</taxon>
        <taxon>Tolypothrichaceae</taxon>
        <taxon>Hassallia</taxon>
    </lineage>
</organism>
<comment type="similarity">
    <text evidence="1">Belongs to the type-I restriction system S methylase family.</text>
</comment>
<evidence type="ECO:0000256" key="2">
    <source>
        <dbReference type="ARBA" id="ARBA00022747"/>
    </source>
</evidence>
<dbReference type="Pfam" id="PF01420">
    <property type="entry name" value="Methylase_S"/>
    <property type="match status" value="2"/>
</dbReference>
<feature type="domain" description="Type I restriction modification DNA specificity" evidence="5">
    <location>
        <begin position="3"/>
        <end position="185"/>
    </location>
</feature>
<evidence type="ECO:0000256" key="3">
    <source>
        <dbReference type="ARBA" id="ARBA00023125"/>
    </source>
</evidence>
<feature type="domain" description="Type I restriction modification DNA specificity" evidence="5">
    <location>
        <begin position="216"/>
        <end position="391"/>
    </location>
</feature>
<dbReference type="InterPro" id="IPR052021">
    <property type="entry name" value="Type-I_RS_S_subunit"/>
</dbReference>
<keyword evidence="7" id="KW-1185">Reference proteome</keyword>
<dbReference type="SUPFAM" id="SSF116734">
    <property type="entry name" value="DNA methylase specificity domain"/>
    <property type="match status" value="2"/>
</dbReference>
<dbReference type="Gene3D" id="1.10.287.1120">
    <property type="entry name" value="Bipartite methylase S protein"/>
    <property type="match status" value="1"/>
</dbReference>
<comment type="caution">
    <text evidence="6">The sequence shown here is derived from an EMBL/GenBank/DDBJ whole genome shotgun (WGS) entry which is preliminary data.</text>
</comment>
<protein>
    <recommendedName>
        <fullName evidence="5">Type I restriction modification DNA specificity domain-containing protein</fullName>
    </recommendedName>
</protein>
<dbReference type="AlphaFoldDB" id="A0A846HG52"/>
<dbReference type="CDD" id="cd17521">
    <property type="entry name" value="RMtype1_S_Sau13435ORF2165P_TRD2-CR2_like"/>
    <property type="match status" value="1"/>
</dbReference>
<accession>A0A846HG52</accession>
<dbReference type="PANTHER" id="PTHR30408:SF12">
    <property type="entry name" value="TYPE I RESTRICTION ENZYME MJAVIII SPECIFICITY SUBUNIT"/>
    <property type="match status" value="1"/>
</dbReference>
<dbReference type="EMBL" id="JTCM02000113">
    <property type="protein sequence ID" value="NEU76477.1"/>
    <property type="molecule type" value="Genomic_DNA"/>
</dbReference>
<evidence type="ECO:0000259" key="5">
    <source>
        <dbReference type="Pfam" id="PF01420"/>
    </source>
</evidence>
<name>A0A846HG52_9CYAN</name>
<dbReference type="InterPro" id="IPR044946">
    <property type="entry name" value="Restrct_endonuc_typeI_TRD_sf"/>
</dbReference>
<feature type="coiled-coil region" evidence="4">
    <location>
        <begin position="377"/>
        <end position="404"/>
    </location>
</feature>
<dbReference type="GO" id="GO:0003677">
    <property type="term" value="F:DNA binding"/>
    <property type="evidence" value="ECO:0007669"/>
    <property type="project" value="UniProtKB-KW"/>
</dbReference>
<evidence type="ECO:0000313" key="7">
    <source>
        <dbReference type="Proteomes" id="UP000031549"/>
    </source>
</evidence>
<keyword evidence="4" id="KW-0175">Coiled coil</keyword>
<dbReference type="Proteomes" id="UP000031549">
    <property type="component" value="Unassembled WGS sequence"/>
</dbReference>
<dbReference type="PANTHER" id="PTHR30408">
    <property type="entry name" value="TYPE-1 RESTRICTION ENZYME ECOKI SPECIFICITY PROTEIN"/>
    <property type="match status" value="1"/>
</dbReference>
<evidence type="ECO:0000313" key="6">
    <source>
        <dbReference type="EMBL" id="NEU76477.1"/>
    </source>
</evidence>
<sequence>MPEEWEICSINKLIENNIIEKPLDGNHGNIHPKSKDYVSDGIPFIMANSVHDGILDLNNCNFLRKEQADNLQKGFSLAGDVLLTHKGTVGNVTIVGKISTPYIMLTPQVTYYRVKDKNKITNIFIRYFFESGKFQAILQSLAGGGTRSYIGITKQKQLPFVLPPLPEQKAIAQSLSDVDAQITALDQLITKKRNTKQGTMQQLLTGKKRLPGFTGEWEVKKLGDCLIKNPEYGINAPAVPYSENLPVYIRITDISEDGRFLPEKKVSVNHTQSANYFLETDDLVLARTGASTGKSYLYNLQDGKLVFAGFLIRVKVNPQKLDAQYLKSFLNTKAYWDWVNVMSMRSGQPGINGNEYAQLHIPLPPTLEEQKAIAQILSDMDAEIVALEQKRDKYKAIKQGMMQELLTGKTRLISSY</sequence>
<dbReference type="Gene3D" id="3.90.220.20">
    <property type="entry name" value="DNA methylase specificity domains"/>
    <property type="match status" value="2"/>
</dbReference>
<dbReference type="GO" id="GO:0009307">
    <property type="term" value="P:DNA restriction-modification system"/>
    <property type="evidence" value="ECO:0007669"/>
    <property type="project" value="UniProtKB-KW"/>
</dbReference>
<keyword evidence="2" id="KW-0680">Restriction system</keyword>
<reference evidence="6 7" key="1">
    <citation type="journal article" date="2015" name="Genome Announc.">
        <title>Draft Genome Sequence of Cyanobacterium Hassallia byssoidea Strain VB512170, Isolated from Monuments in India.</title>
        <authorList>
            <person name="Singh D."/>
            <person name="Chandrababunaidu M.M."/>
            <person name="Panda A."/>
            <person name="Sen D."/>
            <person name="Bhattacharyya S."/>
            <person name="Adhikary S.P."/>
            <person name="Tripathy S."/>
        </authorList>
    </citation>
    <scope>NUCLEOTIDE SEQUENCE [LARGE SCALE GENOMIC DNA]</scope>
    <source>
        <strain evidence="6 7">VB512170</strain>
    </source>
</reference>
<dbReference type="RefSeq" id="WP_163519296.1">
    <property type="nucleotide sequence ID" value="NZ_JTCM02000113.1"/>
</dbReference>
<gene>
    <name evidence="6" type="ORF">PI95_029175</name>
</gene>